<name>A0ABZ2Q172_9BURK</name>
<evidence type="ECO:0000313" key="2">
    <source>
        <dbReference type="Proteomes" id="UP001493153"/>
    </source>
</evidence>
<dbReference type="RefSeq" id="WP_338911854.1">
    <property type="nucleotide sequence ID" value="NZ_CP062176.1"/>
</dbReference>
<protein>
    <submittedName>
        <fullName evidence="1">Uncharacterized protein</fullName>
    </submittedName>
</protein>
<sequence>MNYHRSTYRQPVFHNAKFAQTGQGFAGRDPIPAQHVFAIADDDQREIKKLRALQGYVCAVRPETVDCGKHQP</sequence>
<gene>
    <name evidence="1" type="ORF">IHE29_10800</name>
</gene>
<dbReference type="EMBL" id="CP062176">
    <property type="protein sequence ID" value="WXK39726.1"/>
    <property type="molecule type" value="Genomic_DNA"/>
</dbReference>
<proteinExistence type="predicted"/>
<keyword evidence="2" id="KW-1185">Reference proteome</keyword>
<reference evidence="1 2" key="1">
    <citation type="submission" date="2020-09" db="EMBL/GenBank/DDBJ databases">
        <title>Genome sequences of Mycetohabitans spp.</title>
        <authorList>
            <person name="Carter M.E."/>
            <person name="Carpenter S.C.D."/>
            <person name="Bogdanove A.J."/>
        </authorList>
    </citation>
    <scope>NUCLEOTIDE SEQUENCE [LARGE SCALE GENOMIC DNA]</scope>
    <source>
        <strain evidence="1 2">B12</strain>
    </source>
</reference>
<accession>A0ABZ2Q172</accession>
<organism evidence="1 2">
    <name type="scientific">Mycetohabitans rhizoxinica</name>
    <dbReference type="NCBI Taxonomy" id="412963"/>
    <lineage>
        <taxon>Bacteria</taxon>
        <taxon>Pseudomonadati</taxon>
        <taxon>Pseudomonadota</taxon>
        <taxon>Betaproteobacteria</taxon>
        <taxon>Burkholderiales</taxon>
        <taxon>Burkholderiaceae</taxon>
        <taxon>Mycetohabitans</taxon>
    </lineage>
</organism>
<evidence type="ECO:0000313" key="1">
    <source>
        <dbReference type="EMBL" id="WXK39726.1"/>
    </source>
</evidence>
<dbReference type="Proteomes" id="UP001493153">
    <property type="component" value="Chromosome"/>
</dbReference>